<protein>
    <submittedName>
        <fullName evidence="3">ABC transporter permease</fullName>
    </submittedName>
</protein>
<evidence type="ECO:0000256" key="1">
    <source>
        <dbReference type="SAM" id="Phobius"/>
    </source>
</evidence>
<feature type="transmembrane region" description="Helical" evidence="1">
    <location>
        <begin position="206"/>
        <end position="228"/>
    </location>
</feature>
<accession>A0ABS5QQ76</accession>
<proteinExistence type="predicted"/>
<organism evidence="3 4">
    <name type="scientific">Fructobacillus papyriferae</name>
    <dbReference type="NCBI Taxonomy" id="2713171"/>
    <lineage>
        <taxon>Bacteria</taxon>
        <taxon>Bacillati</taxon>
        <taxon>Bacillota</taxon>
        <taxon>Bacilli</taxon>
        <taxon>Lactobacillales</taxon>
        <taxon>Lactobacillaceae</taxon>
        <taxon>Fructobacillus</taxon>
    </lineage>
</organism>
<evidence type="ECO:0000256" key="2">
    <source>
        <dbReference type="SAM" id="SignalP"/>
    </source>
</evidence>
<sequence>MMKASTPKFILTLAIGLTAVLSIMMTAFATPAVNSGIHNVPIGIVTKNDDMYQKMAKPLDQRGFDVKQYETEVAMKDAVSDRKIYGAFEMSASGDMTLYKATAASTAVAQALETIGQKVVDQQKVAAKEQIQGMQAQTTDVTMLKTLDAKLQAIDGKSLRVQELRSFPSRDSKGAGLVAGALPIALGGWIGSVAIANVVKGKRQKFFAAIAFAITGGLGLTAVIQFGLGTFDGNYFITSLGAMLGIAATAFFVLGLLEMLGNGGLIIAAITLILLGNPLSGLGSAPEMLPAGWGFFGQLLPPGATGTLLRNLTFFDGHAIAMPLLVLASYIIVGLGLFFIGKKSVLVKDEKEA</sequence>
<gene>
    <name evidence="3" type="ORF">G6R27_04795</name>
</gene>
<dbReference type="Proteomes" id="UP001519418">
    <property type="component" value="Unassembled WGS sequence"/>
</dbReference>
<feature type="chain" id="PRO_5046032310" evidence="2">
    <location>
        <begin position="30"/>
        <end position="353"/>
    </location>
</feature>
<keyword evidence="1" id="KW-1133">Transmembrane helix</keyword>
<keyword evidence="1" id="KW-0812">Transmembrane</keyword>
<feature type="transmembrane region" description="Helical" evidence="1">
    <location>
        <begin position="234"/>
        <end position="257"/>
    </location>
</feature>
<keyword evidence="2" id="KW-0732">Signal</keyword>
<keyword evidence="1" id="KW-0472">Membrane</keyword>
<comment type="caution">
    <text evidence="3">The sequence shown here is derived from an EMBL/GenBank/DDBJ whole genome shotgun (WGS) entry which is preliminary data.</text>
</comment>
<name>A0ABS5QQ76_9LACO</name>
<feature type="signal peptide" evidence="2">
    <location>
        <begin position="1"/>
        <end position="29"/>
    </location>
</feature>
<feature type="transmembrane region" description="Helical" evidence="1">
    <location>
        <begin position="320"/>
        <end position="341"/>
    </location>
</feature>
<feature type="transmembrane region" description="Helical" evidence="1">
    <location>
        <begin position="175"/>
        <end position="199"/>
    </location>
</feature>
<reference evidence="3 4" key="1">
    <citation type="submission" date="2020-02" db="EMBL/GenBank/DDBJ databases">
        <title>Fructobacillus sp. isolated from paper mulberry of Taiwan.</title>
        <authorList>
            <person name="Lin S.-T."/>
        </authorList>
    </citation>
    <scope>NUCLEOTIDE SEQUENCE [LARGE SCALE GENOMIC DNA]</scope>
    <source>
        <strain evidence="3 4">M1-10</strain>
    </source>
</reference>
<evidence type="ECO:0000313" key="3">
    <source>
        <dbReference type="EMBL" id="MBS9335343.1"/>
    </source>
</evidence>
<evidence type="ECO:0000313" key="4">
    <source>
        <dbReference type="Proteomes" id="UP001519418"/>
    </source>
</evidence>
<keyword evidence="4" id="KW-1185">Reference proteome</keyword>
<feature type="transmembrane region" description="Helical" evidence="1">
    <location>
        <begin position="264"/>
        <end position="285"/>
    </location>
</feature>
<dbReference type="EMBL" id="JAAMFI010000002">
    <property type="protein sequence ID" value="MBS9335343.1"/>
    <property type="molecule type" value="Genomic_DNA"/>
</dbReference>